<evidence type="ECO:0000313" key="4">
    <source>
        <dbReference type="EMBL" id="CAG7613132.1"/>
    </source>
</evidence>
<dbReference type="InterPro" id="IPR028098">
    <property type="entry name" value="Glyco_trans_4-like_N"/>
</dbReference>
<protein>
    <submittedName>
        <fullName evidence="4">D-inositol-3-phosphate glycosyltransferase</fullName>
        <ecNumber evidence="4">2.4.1.250</ecNumber>
    </submittedName>
</protein>
<dbReference type="EC" id="2.4.1.250" evidence="4"/>
<accession>A0A916JY48</accession>
<gene>
    <name evidence="4" type="primary">mshA_1</name>
    <name evidence="4" type="ORF">PAESOLCIP111_01564</name>
</gene>
<dbReference type="Pfam" id="PF13439">
    <property type="entry name" value="Glyco_transf_4"/>
    <property type="match status" value="1"/>
</dbReference>
<dbReference type="CDD" id="cd03801">
    <property type="entry name" value="GT4_PimA-like"/>
    <property type="match status" value="1"/>
</dbReference>
<dbReference type="Pfam" id="PF00534">
    <property type="entry name" value="Glycos_transf_1"/>
    <property type="match status" value="1"/>
</dbReference>
<keyword evidence="4" id="KW-0328">Glycosyltransferase</keyword>
<dbReference type="AlphaFoldDB" id="A0A916JY48"/>
<sequence>MNVAFYNHTSDVSGAEISLLLTARHMTKAKPILFAPEGELLQRAREYGLETVSIPSYRARLTKNPLLLLVHMIGMLWAGYLFASQIRKHQVELIHANSLRAGIMAALFGWIHRRPVVWHVRDNPPKGGIGKCIEWLAGISVRAIIGISQSVIHGFRHPQLADKLHLVHNGVPLREMSDEEKKTCRQSVREQLNTPLGSQVMVIIGQITPWKRQEDAILGAHRLIKNGQDVYLWVVGEAKFREENERYWEYLHKLAGKLQISERVRFAGFRKDVLEICSAADLLLLCSDHEPFGRVLIEAMSQSTPVIATNAGGVPEIIVNGESGFLYEIGNVDELYKYASGLLSYPNLRDGMGKLAHKRVKEHFTIEKTVEKIEAIYDHIVTPQSRGGIVLEQNVGKGVSQ</sequence>
<evidence type="ECO:0000259" key="2">
    <source>
        <dbReference type="Pfam" id="PF00534"/>
    </source>
</evidence>
<organism evidence="4 5">
    <name type="scientific">Paenibacillus solanacearum</name>
    <dbReference type="NCBI Taxonomy" id="2048548"/>
    <lineage>
        <taxon>Bacteria</taxon>
        <taxon>Bacillati</taxon>
        <taxon>Bacillota</taxon>
        <taxon>Bacilli</taxon>
        <taxon>Bacillales</taxon>
        <taxon>Paenibacillaceae</taxon>
        <taxon>Paenibacillus</taxon>
    </lineage>
</organism>
<dbReference type="PANTHER" id="PTHR12526:SF627">
    <property type="entry name" value="D-RHAMNOSYLTRANSFERASE WBPZ"/>
    <property type="match status" value="1"/>
</dbReference>
<reference evidence="4" key="1">
    <citation type="submission" date="2021-06" db="EMBL/GenBank/DDBJ databases">
        <authorList>
            <person name="Criscuolo A."/>
        </authorList>
    </citation>
    <scope>NUCLEOTIDE SEQUENCE</scope>
    <source>
        <strain evidence="4">CIP111600</strain>
    </source>
</reference>
<feature type="transmembrane region" description="Helical" evidence="1">
    <location>
        <begin position="66"/>
        <end position="83"/>
    </location>
</feature>
<evidence type="ECO:0000259" key="3">
    <source>
        <dbReference type="Pfam" id="PF13439"/>
    </source>
</evidence>
<keyword evidence="4" id="KW-0808">Transferase</keyword>
<proteinExistence type="predicted"/>
<evidence type="ECO:0000256" key="1">
    <source>
        <dbReference type="SAM" id="Phobius"/>
    </source>
</evidence>
<feature type="domain" description="Glycosyl transferase family 1" evidence="2">
    <location>
        <begin position="187"/>
        <end position="358"/>
    </location>
</feature>
<name>A0A916JY48_9BACL</name>
<dbReference type="EMBL" id="CAJVAS010000005">
    <property type="protein sequence ID" value="CAG7613132.1"/>
    <property type="molecule type" value="Genomic_DNA"/>
</dbReference>
<keyword evidence="1" id="KW-0812">Transmembrane</keyword>
<dbReference type="Proteomes" id="UP000693672">
    <property type="component" value="Unassembled WGS sequence"/>
</dbReference>
<dbReference type="InterPro" id="IPR001296">
    <property type="entry name" value="Glyco_trans_1"/>
</dbReference>
<dbReference type="GO" id="GO:0102710">
    <property type="term" value="F:D-inositol-3-phosphate glycosyltransferase activity"/>
    <property type="evidence" value="ECO:0007669"/>
    <property type="project" value="UniProtKB-EC"/>
</dbReference>
<feature type="domain" description="Glycosyltransferase subfamily 4-like N-terminal" evidence="3">
    <location>
        <begin position="12"/>
        <end position="173"/>
    </location>
</feature>
<keyword evidence="5" id="KW-1185">Reference proteome</keyword>
<keyword evidence="1" id="KW-1133">Transmembrane helix</keyword>
<dbReference type="RefSeq" id="WP_218091374.1">
    <property type="nucleotide sequence ID" value="NZ_CAJVAS010000005.1"/>
</dbReference>
<dbReference type="PANTHER" id="PTHR12526">
    <property type="entry name" value="GLYCOSYLTRANSFERASE"/>
    <property type="match status" value="1"/>
</dbReference>
<comment type="caution">
    <text evidence="4">The sequence shown here is derived from an EMBL/GenBank/DDBJ whole genome shotgun (WGS) entry which is preliminary data.</text>
</comment>
<evidence type="ECO:0000313" key="5">
    <source>
        <dbReference type="Proteomes" id="UP000693672"/>
    </source>
</evidence>
<keyword evidence="1" id="KW-0472">Membrane</keyword>